<evidence type="ECO:0000313" key="8">
    <source>
        <dbReference type="EMBL" id="GAA0746527.1"/>
    </source>
</evidence>
<evidence type="ECO:0000256" key="6">
    <source>
        <dbReference type="ARBA" id="ARBA00093785"/>
    </source>
</evidence>
<keyword evidence="9" id="KW-1185">Reference proteome</keyword>
<protein>
    <recommendedName>
        <fullName evidence="7">Flagellar protein FliT</fullName>
    </recommendedName>
</protein>
<dbReference type="EMBL" id="BAAACG010000019">
    <property type="protein sequence ID" value="GAA0746527.1"/>
    <property type="molecule type" value="Genomic_DNA"/>
</dbReference>
<evidence type="ECO:0000256" key="3">
    <source>
        <dbReference type="ARBA" id="ARBA00022795"/>
    </source>
</evidence>
<name>A0ABP3V3V6_9CLOT</name>
<proteinExistence type="inferred from homology"/>
<organism evidence="8 9">
    <name type="scientific">Clostridium oceanicum</name>
    <dbReference type="NCBI Taxonomy" id="1543"/>
    <lineage>
        <taxon>Bacteria</taxon>
        <taxon>Bacillati</taxon>
        <taxon>Bacillota</taxon>
        <taxon>Clostridia</taxon>
        <taxon>Eubacteriales</taxon>
        <taxon>Clostridiaceae</taxon>
        <taxon>Clostridium</taxon>
    </lineage>
</organism>
<reference evidence="9" key="1">
    <citation type="journal article" date="2019" name="Int. J. Syst. Evol. Microbiol.">
        <title>The Global Catalogue of Microorganisms (GCM) 10K type strain sequencing project: providing services to taxonomists for standard genome sequencing and annotation.</title>
        <authorList>
            <consortium name="The Broad Institute Genomics Platform"/>
            <consortium name="The Broad Institute Genome Sequencing Center for Infectious Disease"/>
            <person name="Wu L."/>
            <person name="Ma J."/>
        </authorList>
    </citation>
    <scope>NUCLEOTIDE SEQUENCE [LARGE SCALE GENOMIC DNA]</scope>
    <source>
        <strain evidence="9">JCM 1407</strain>
    </source>
</reference>
<dbReference type="Pfam" id="PF05400">
    <property type="entry name" value="FliT"/>
    <property type="match status" value="1"/>
</dbReference>
<accession>A0ABP3V3V6</accession>
<keyword evidence="4" id="KW-0143">Chaperone</keyword>
<sequence>MESLKKHLKEFKEITLKLIEALNKEDYDSLDRLISDRQSVIENIDKIQYTKKDFKKLIEEFDILKCNKKFSYLMQSKKDEYKKEMQKYALKKNASRVYNKDVYGGSNIFSKKI</sequence>
<keyword evidence="3" id="KW-1005">Bacterial flagellum biogenesis</keyword>
<comment type="caution">
    <text evidence="8">The sequence shown here is derived from an EMBL/GenBank/DDBJ whole genome shotgun (WGS) entry which is preliminary data.</text>
</comment>
<dbReference type="Proteomes" id="UP001501510">
    <property type="component" value="Unassembled WGS sequence"/>
</dbReference>
<dbReference type="InterPro" id="IPR008622">
    <property type="entry name" value="FliT"/>
</dbReference>
<keyword evidence="2" id="KW-0963">Cytoplasm</keyword>
<evidence type="ECO:0000256" key="7">
    <source>
        <dbReference type="ARBA" id="ARBA00093797"/>
    </source>
</evidence>
<evidence type="ECO:0000256" key="4">
    <source>
        <dbReference type="ARBA" id="ARBA00023186"/>
    </source>
</evidence>
<comment type="similarity">
    <text evidence="6">Belongs to the bacillales FliT family.</text>
</comment>
<evidence type="ECO:0000256" key="1">
    <source>
        <dbReference type="ARBA" id="ARBA00004514"/>
    </source>
</evidence>
<evidence type="ECO:0000256" key="2">
    <source>
        <dbReference type="ARBA" id="ARBA00022490"/>
    </source>
</evidence>
<dbReference type="RefSeq" id="WP_343763638.1">
    <property type="nucleotide sequence ID" value="NZ_BAAACG010000019.1"/>
</dbReference>
<comment type="function">
    <text evidence="5">May act as an export chaperone for the filament capping protein FliD.</text>
</comment>
<gene>
    <name evidence="8" type="ORF">GCM10008906_34260</name>
</gene>
<comment type="subcellular location">
    <subcellularLocation>
        <location evidence="1">Cytoplasm</location>
        <location evidence="1">Cytosol</location>
    </subcellularLocation>
</comment>
<evidence type="ECO:0000256" key="5">
    <source>
        <dbReference type="ARBA" id="ARBA00093765"/>
    </source>
</evidence>
<evidence type="ECO:0000313" key="9">
    <source>
        <dbReference type="Proteomes" id="UP001501510"/>
    </source>
</evidence>